<sequence>MSKITVIYWSGSGNTEAMAEAVVEGAKAQGAEVRLLHVGEADKDTVAHADALAIGCPSMGAEVLEEAEMEPFISSIESVVAGKPIALFSVLTAGVTENGCRTGLPECKAAVPRW</sequence>
<evidence type="ECO:0000259" key="1">
    <source>
        <dbReference type="PROSITE" id="PS50902"/>
    </source>
</evidence>
<dbReference type="SUPFAM" id="SSF52218">
    <property type="entry name" value="Flavoproteins"/>
    <property type="match status" value="1"/>
</dbReference>
<dbReference type="InterPro" id="IPR029039">
    <property type="entry name" value="Flavoprotein-like_sf"/>
</dbReference>
<accession>A0A4R1Q140</accession>
<dbReference type="PROSITE" id="PS00201">
    <property type="entry name" value="FLAVODOXIN"/>
    <property type="match status" value="1"/>
</dbReference>
<dbReference type="PROSITE" id="PS50902">
    <property type="entry name" value="FLAVODOXIN_LIKE"/>
    <property type="match status" value="1"/>
</dbReference>
<dbReference type="GO" id="GO:0009055">
    <property type="term" value="F:electron transfer activity"/>
    <property type="evidence" value="ECO:0007669"/>
    <property type="project" value="InterPro"/>
</dbReference>
<proteinExistence type="predicted"/>
<comment type="caution">
    <text evidence="2">The sequence shown here is derived from an EMBL/GenBank/DDBJ whole genome shotgun (WGS) entry which is preliminary data.</text>
</comment>
<reference evidence="2 3" key="1">
    <citation type="submission" date="2019-03" db="EMBL/GenBank/DDBJ databases">
        <title>Genomic Encyclopedia of Type Strains, Phase IV (KMG-IV): sequencing the most valuable type-strain genomes for metagenomic binning, comparative biology and taxonomic classification.</title>
        <authorList>
            <person name="Goeker M."/>
        </authorList>
    </citation>
    <scope>NUCLEOTIDE SEQUENCE [LARGE SCALE GENOMIC DNA]</scope>
    <source>
        <strain evidence="2 3">DSM 15969</strain>
    </source>
</reference>
<feature type="domain" description="Flavodoxin-like" evidence="1">
    <location>
        <begin position="4"/>
        <end position="114"/>
    </location>
</feature>
<dbReference type="Proteomes" id="UP000295063">
    <property type="component" value="Unassembled WGS sequence"/>
</dbReference>
<keyword evidence="3" id="KW-1185">Reference proteome</keyword>
<evidence type="ECO:0000313" key="3">
    <source>
        <dbReference type="Proteomes" id="UP000295063"/>
    </source>
</evidence>
<protein>
    <submittedName>
        <fullName evidence="2">Flavodoxin short chain</fullName>
    </submittedName>
</protein>
<dbReference type="GO" id="GO:0010181">
    <property type="term" value="F:FMN binding"/>
    <property type="evidence" value="ECO:0007669"/>
    <property type="project" value="InterPro"/>
</dbReference>
<dbReference type="InterPro" id="IPR008254">
    <property type="entry name" value="Flavodoxin/NO_synth"/>
</dbReference>
<organism evidence="2 3">
    <name type="scientific">Anaerospora hongkongensis</name>
    <dbReference type="NCBI Taxonomy" id="244830"/>
    <lineage>
        <taxon>Bacteria</taxon>
        <taxon>Bacillati</taxon>
        <taxon>Bacillota</taxon>
        <taxon>Negativicutes</taxon>
        <taxon>Selenomonadales</taxon>
        <taxon>Sporomusaceae</taxon>
        <taxon>Anaerospora</taxon>
    </lineage>
</organism>
<dbReference type="AlphaFoldDB" id="A0A4R1Q140"/>
<evidence type="ECO:0000313" key="2">
    <source>
        <dbReference type="EMBL" id="TCL37844.1"/>
    </source>
</evidence>
<gene>
    <name evidence="2" type="ORF">EV210_105285</name>
</gene>
<dbReference type="InterPro" id="IPR001226">
    <property type="entry name" value="Flavodoxin_CS"/>
</dbReference>
<dbReference type="Gene3D" id="3.40.50.360">
    <property type="match status" value="1"/>
</dbReference>
<dbReference type="EMBL" id="SLUI01000005">
    <property type="protein sequence ID" value="TCL37844.1"/>
    <property type="molecule type" value="Genomic_DNA"/>
</dbReference>
<name>A0A4R1Q140_9FIRM</name>
<dbReference type="GO" id="GO:0016651">
    <property type="term" value="F:oxidoreductase activity, acting on NAD(P)H"/>
    <property type="evidence" value="ECO:0007669"/>
    <property type="project" value="UniProtKB-ARBA"/>
</dbReference>
<dbReference type="Pfam" id="PF00258">
    <property type="entry name" value="Flavodoxin_1"/>
    <property type="match status" value="1"/>
</dbReference>